<dbReference type="EMBL" id="NMUH01010787">
    <property type="protein sequence ID" value="MQM21259.1"/>
    <property type="molecule type" value="Genomic_DNA"/>
</dbReference>
<protein>
    <submittedName>
        <fullName evidence="1">Uncharacterized protein</fullName>
    </submittedName>
</protein>
<gene>
    <name evidence="1" type="ORF">Taro_054296</name>
</gene>
<sequence length="71" mass="8290">MERYVARQSLSLEKPKHRHSPLWDRMATELSGRFPSAYCHGVSRLLLDSYTEARAFGHRYDIGSEHCPTHF</sequence>
<accession>A0A843XNG3</accession>
<evidence type="ECO:0000313" key="2">
    <source>
        <dbReference type="Proteomes" id="UP000652761"/>
    </source>
</evidence>
<dbReference type="AlphaFoldDB" id="A0A843XNG3"/>
<organism evidence="1 2">
    <name type="scientific">Colocasia esculenta</name>
    <name type="common">Wild taro</name>
    <name type="synonym">Arum esculentum</name>
    <dbReference type="NCBI Taxonomy" id="4460"/>
    <lineage>
        <taxon>Eukaryota</taxon>
        <taxon>Viridiplantae</taxon>
        <taxon>Streptophyta</taxon>
        <taxon>Embryophyta</taxon>
        <taxon>Tracheophyta</taxon>
        <taxon>Spermatophyta</taxon>
        <taxon>Magnoliopsida</taxon>
        <taxon>Liliopsida</taxon>
        <taxon>Araceae</taxon>
        <taxon>Aroideae</taxon>
        <taxon>Colocasieae</taxon>
        <taxon>Colocasia</taxon>
    </lineage>
</organism>
<keyword evidence="2" id="KW-1185">Reference proteome</keyword>
<reference evidence="1" key="1">
    <citation type="submission" date="2017-07" db="EMBL/GenBank/DDBJ databases">
        <title>Taro Niue Genome Assembly and Annotation.</title>
        <authorList>
            <person name="Atibalentja N."/>
            <person name="Keating K."/>
            <person name="Fields C.J."/>
        </authorList>
    </citation>
    <scope>NUCLEOTIDE SEQUENCE</scope>
    <source>
        <strain evidence="1">Niue_2</strain>
        <tissue evidence="1">Leaf</tissue>
    </source>
</reference>
<evidence type="ECO:0000313" key="1">
    <source>
        <dbReference type="EMBL" id="MQM21259.1"/>
    </source>
</evidence>
<dbReference type="Proteomes" id="UP000652761">
    <property type="component" value="Unassembled WGS sequence"/>
</dbReference>
<name>A0A843XNG3_COLES</name>
<proteinExistence type="predicted"/>
<comment type="caution">
    <text evidence="1">The sequence shown here is derived from an EMBL/GenBank/DDBJ whole genome shotgun (WGS) entry which is preliminary data.</text>
</comment>